<evidence type="ECO:0000256" key="6">
    <source>
        <dbReference type="PIRNR" id="PIRNR002854"/>
    </source>
</evidence>
<comment type="caution">
    <text evidence="9">The sequence shown here is derived from an EMBL/GenBank/DDBJ whole genome shotgun (WGS) entry which is preliminary data.</text>
</comment>
<dbReference type="PROSITE" id="PS51257">
    <property type="entry name" value="PROKAR_LIPOPROTEIN"/>
    <property type="match status" value="1"/>
</dbReference>
<name>A0A2T5FYH5_9SPHN</name>
<evidence type="ECO:0000256" key="8">
    <source>
        <dbReference type="SAM" id="SignalP"/>
    </source>
</evidence>
<dbReference type="PANTHER" id="PTHR30429">
    <property type="entry name" value="D-METHIONINE-BINDING LIPOPROTEIN METQ"/>
    <property type="match status" value="1"/>
</dbReference>
<comment type="similarity">
    <text evidence="6">Belongs to the nlpA lipoprotein family.</text>
</comment>
<feature type="lipid moiety-binding region" description="S-diacylglycerol cysteine" evidence="7">
    <location>
        <position position="18"/>
    </location>
</feature>
<proteinExistence type="inferred from homology"/>
<dbReference type="PIRSF" id="PIRSF002854">
    <property type="entry name" value="MetQ"/>
    <property type="match status" value="1"/>
</dbReference>
<dbReference type="OrthoDB" id="9812878at2"/>
<keyword evidence="2 8" id="KW-0732">Signal</keyword>
<evidence type="ECO:0000313" key="10">
    <source>
        <dbReference type="Proteomes" id="UP000244162"/>
    </source>
</evidence>
<dbReference type="Pfam" id="PF03180">
    <property type="entry name" value="Lipoprotein_9"/>
    <property type="match status" value="1"/>
</dbReference>
<accession>A0A2T5FYH5</accession>
<dbReference type="GO" id="GO:0016020">
    <property type="term" value="C:membrane"/>
    <property type="evidence" value="ECO:0007669"/>
    <property type="project" value="UniProtKB-SubCell"/>
</dbReference>
<evidence type="ECO:0000256" key="2">
    <source>
        <dbReference type="ARBA" id="ARBA00022729"/>
    </source>
</evidence>
<dbReference type="Gene3D" id="3.40.190.10">
    <property type="entry name" value="Periplasmic binding protein-like II"/>
    <property type="match status" value="2"/>
</dbReference>
<evidence type="ECO:0000256" key="7">
    <source>
        <dbReference type="PIRSR" id="PIRSR002854-1"/>
    </source>
</evidence>
<dbReference type="PANTHER" id="PTHR30429:SF0">
    <property type="entry name" value="METHIONINE-BINDING LIPOPROTEIN METQ"/>
    <property type="match status" value="1"/>
</dbReference>
<dbReference type="Proteomes" id="UP000244162">
    <property type="component" value="Unassembled WGS sequence"/>
</dbReference>
<organism evidence="9 10">
    <name type="scientific">Sphingomonas oleivorans</name>
    <dbReference type="NCBI Taxonomy" id="1735121"/>
    <lineage>
        <taxon>Bacteria</taxon>
        <taxon>Pseudomonadati</taxon>
        <taxon>Pseudomonadota</taxon>
        <taxon>Alphaproteobacteria</taxon>
        <taxon>Sphingomonadales</taxon>
        <taxon>Sphingomonadaceae</taxon>
        <taxon>Sphingomonas</taxon>
    </lineage>
</organism>
<dbReference type="InterPro" id="IPR004872">
    <property type="entry name" value="Lipoprotein_NlpA"/>
</dbReference>
<keyword evidence="4" id="KW-0564">Palmitate</keyword>
<sequence length="267" mass="28913">MNRRHILAATLLLLASACSGGGTPAGGDASTLSVAATAVPHAEILEHVKPALEKQGLKLDIHIFNDYVQPNLQVDQRRIDVNYFQTKPYLDEFNKARGTKLEAIAGIHIEPLGGYSQRVKRLDALPQGATVAIPNEGSNGGRALLLLAKAGLIGLRDPANPLSTVRDIVVNPKNLKIRELESATLPRVLDQVDLAMINTNYALDAKLNPVRDALLIEDSKSPYVNFLVGLADKRDDPRVKKLVAALTSADMRSFIERTYQGAVVPAF</sequence>
<dbReference type="SUPFAM" id="SSF53850">
    <property type="entry name" value="Periplasmic binding protein-like II"/>
    <property type="match status" value="1"/>
</dbReference>
<protein>
    <recommendedName>
        <fullName evidence="6">Lipoprotein</fullName>
    </recommendedName>
</protein>
<keyword evidence="5 6" id="KW-0449">Lipoprotein</keyword>
<dbReference type="RefSeq" id="WP_107967555.1">
    <property type="nucleotide sequence ID" value="NZ_NWBU01000007.1"/>
</dbReference>
<reference evidence="9 10" key="1">
    <citation type="submission" date="2017-09" db="EMBL/GenBank/DDBJ databases">
        <title>Sphingomonas panjinensis sp.nov., isolated from oil-contaminated soil.</title>
        <authorList>
            <person name="Wang L."/>
            <person name="Chen L."/>
        </authorList>
    </citation>
    <scope>NUCLEOTIDE SEQUENCE [LARGE SCALE GENOMIC DNA]</scope>
    <source>
        <strain evidence="9 10">FW-11</strain>
    </source>
</reference>
<dbReference type="EMBL" id="NWBU01000007">
    <property type="protein sequence ID" value="PTQ11562.1"/>
    <property type="molecule type" value="Genomic_DNA"/>
</dbReference>
<evidence type="ECO:0000313" key="9">
    <source>
        <dbReference type="EMBL" id="PTQ11562.1"/>
    </source>
</evidence>
<evidence type="ECO:0000256" key="3">
    <source>
        <dbReference type="ARBA" id="ARBA00023136"/>
    </source>
</evidence>
<evidence type="ECO:0000256" key="1">
    <source>
        <dbReference type="ARBA" id="ARBA00004635"/>
    </source>
</evidence>
<dbReference type="CDD" id="cd13597">
    <property type="entry name" value="PBP2_lipoprotein_Tp32"/>
    <property type="match status" value="1"/>
</dbReference>
<feature type="signal peptide" evidence="8">
    <location>
        <begin position="1"/>
        <end position="20"/>
    </location>
</feature>
<dbReference type="AlphaFoldDB" id="A0A2T5FYH5"/>
<evidence type="ECO:0000256" key="5">
    <source>
        <dbReference type="ARBA" id="ARBA00023288"/>
    </source>
</evidence>
<comment type="subcellular location">
    <subcellularLocation>
        <location evidence="1">Membrane</location>
        <topology evidence="1">Lipid-anchor</topology>
    </subcellularLocation>
</comment>
<keyword evidence="3" id="KW-0472">Membrane</keyword>
<feature type="chain" id="PRO_5015489250" description="Lipoprotein" evidence="8">
    <location>
        <begin position="21"/>
        <end position="267"/>
    </location>
</feature>
<gene>
    <name evidence="9" type="ORF">CLG96_09015</name>
</gene>
<keyword evidence="10" id="KW-1185">Reference proteome</keyword>
<evidence type="ECO:0000256" key="4">
    <source>
        <dbReference type="ARBA" id="ARBA00023139"/>
    </source>
</evidence>